<evidence type="ECO:0000313" key="3">
    <source>
        <dbReference type="Proteomes" id="UP000439903"/>
    </source>
</evidence>
<evidence type="ECO:0000259" key="1">
    <source>
        <dbReference type="Pfam" id="PF01541"/>
    </source>
</evidence>
<dbReference type="EMBL" id="WTPW01000906">
    <property type="protein sequence ID" value="KAF0470274.1"/>
    <property type="molecule type" value="Genomic_DNA"/>
</dbReference>
<accession>A0A8H4AA72</accession>
<dbReference type="AlphaFoldDB" id="A0A8H4AA72"/>
<dbReference type="Pfam" id="PF01541">
    <property type="entry name" value="GIY-YIG"/>
    <property type="match status" value="1"/>
</dbReference>
<organism evidence="2 3">
    <name type="scientific">Gigaspora margarita</name>
    <dbReference type="NCBI Taxonomy" id="4874"/>
    <lineage>
        <taxon>Eukaryota</taxon>
        <taxon>Fungi</taxon>
        <taxon>Fungi incertae sedis</taxon>
        <taxon>Mucoromycota</taxon>
        <taxon>Glomeromycotina</taxon>
        <taxon>Glomeromycetes</taxon>
        <taxon>Diversisporales</taxon>
        <taxon>Gigasporaceae</taxon>
        <taxon>Gigaspora</taxon>
    </lineage>
</organism>
<dbReference type="InterPro" id="IPR000305">
    <property type="entry name" value="GIY-YIG_endonuc"/>
</dbReference>
<reference evidence="2 3" key="1">
    <citation type="journal article" date="2019" name="Environ. Microbiol.">
        <title>At the nexus of three kingdoms: the genome of the mycorrhizal fungus Gigaspora margarita provides insights into plant, endobacterial and fungal interactions.</title>
        <authorList>
            <person name="Venice F."/>
            <person name="Ghignone S."/>
            <person name="Salvioli di Fossalunga A."/>
            <person name="Amselem J."/>
            <person name="Novero M."/>
            <person name="Xianan X."/>
            <person name="Sedzielewska Toro K."/>
            <person name="Morin E."/>
            <person name="Lipzen A."/>
            <person name="Grigoriev I.V."/>
            <person name="Henrissat B."/>
            <person name="Martin F.M."/>
            <person name="Bonfante P."/>
        </authorList>
    </citation>
    <scope>NUCLEOTIDE SEQUENCE [LARGE SCALE GENOMIC DNA]</scope>
    <source>
        <strain evidence="2 3">BEG34</strain>
    </source>
</reference>
<keyword evidence="3" id="KW-1185">Reference proteome</keyword>
<evidence type="ECO:0000313" key="2">
    <source>
        <dbReference type="EMBL" id="KAF0470274.1"/>
    </source>
</evidence>
<name>A0A8H4AA72_GIGMA</name>
<comment type="caution">
    <text evidence="2">The sequence shown here is derived from an EMBL/GenBank/DDBJ whole genome shotgun (WGS) entry which is preliminary data.</text>
</comment>
<feature type="domain" description="GIY-YIG" evidence="1">
    <location>
        <begin position="25"/>
        <end position="86"/>
    </location>
</feature>
<dbReference type="OrthoDB" id="24645at2759"/>
<dbReference type="Proteomes" id="UP000439903">
    <property type="component" value="Unassembled WGS sequence"/>
</dbReference>
<dbReference type="InterPro" id="IPR035901">
    <property type="entry name" value="GIY-YIG_endonuc_sf"/>
</dbReference>
<dbReference type="Gene3D" id="3.40.1440.10">
    <property type="entry name" value="GIY-YIG endonuclease"/>
    <property type="match status" value="1"/>
</dbReference>
<proteinExistence type="predicted"/>
<protein>
    <submittedName>
        <fullName evidence="2">Putative slx1 protein</fullName>
    </submittedName>
</protein>
<sequence length="116" mass="13362">MRKIDMISKKCENENAQKIYTMTLNCVYLIRFLNPNHQNYCYIGTTPDPQKCLRQHNGAGLKEQKQNDLGNSFLIVYRFSNKKAALQVSFMGMATLSEKLQHNKDEALRASENTKS</sequence>
<gene>
    <name evidence="2" type="ORF">F8M41_025413</name>
</gene>